<comment type="pathway">
    <text evidence="2">Lipid metabolism; phospholipid metabolism.</text>
</comment>
<protein>
    <recommendedName>
        <fullName evidence="12">CDP-diacylglycerol--glycerol-3-phosphate 3-phosphatidyltransferase</fullName>
        <ecNumber evidence="12">2.7.8.5</ecNumber>
    </recommendedName>
</protein>
<evidence type="ECO:0000256" key="12">
    <source>
        <dbReference type="NCBIfam" id="TIGR00560"/>
    </source>
</evidence>
<dbReference type="PROSITE" id="PS00379">
    <property type="entry name" value="CDP_ALCOHOL_P_TRANSF"/>
    <property type="match status" value="1"/>
</dbReference>
<organism evidence="15 17">
    <name type="scientific">Corynebacterium urealyticum</name>
    <dbReference type="NCBI Taxonomy" id="43771"/>
    <lineage>
        <taxon>Bacteria</taxon>
        <taxon>Bacillati</taxon>
        <taxon>Actinomycetota</taxon>
        <taxon>Actinomycetes</taxon>
        <taxon>Mycobacteriales</taxon>
        <taxon>Corynebacteriaceae</taxon>
        <taxon>Corynebacterium</taxon>
    </lineage>
</organism>
<evidence type="ECO:0000256" key="11">
    <source>
        <dbReference type="ARBA" id="ARBA00023264"/>
    </source>
</evidence>
<keyword evidence="11" id="KW-1208">Phospholipid metabolism</keyword>
<keyword evidence="4" id="KW-0444">Lipid biosynthesis</keyword>
<accession>A0A2W5B4V2</accession>
<dbReference type="AlphaFoldDB" id="A0A2W5B4V2"/>
<keyword evidence="8" id="KW-0443">Lipid metabolism</keyword>
<proteinExistence type="inferred from homology"/>
<reference evidence="16 18" key="2">
    <citation type="submission" date="2019-08" db="EMBL/GenBank/DDBJ databases">
        <title>Draft genome of C. urealyticum strain VH4248.</title>
        <authorList>
            <person name="Navas J."/>
        </authorList>
    </citation>
    <scope>NUCLEOTIDE SEQUENCE [LARGE SCALE GENOMIC DNA]</scope>
    <source>
        <strain evidence="16 18">VH4248</strain>
    </source>
</reference>
<keyword evidence="6 14" id="KW-0812">Transmembrane</keyword>
<dbReference type="EC" id="2.7.8.5" evidence="12"/>
<keyword evidence="10" id="KW-0594">Phospholipid biosynthesis</keyword>
<evidence type="ECO:0000313" key="18">
    <source>
        <dbReference type="Proteomes" id="UP000324726"/>
    </source>
</evidence>
<feature type="transmembrane region" description="Helical" evidence="14">
    <location>
        <begin position="181"/>
        <end position="198"/>
    </location>
</feature>
<evidence type="ECO:0000256" key="6">
    <source>
        <dbReference type="ARBA" id="ARBA00022692"/>
    </source>
</evidence>
<dbReference type="InterPro" id="IPR050324">
    <property type="entry name" value="CDP-alcohol_PTase-I"/>
</dbReference>
<evidence type="ECO:0000256" key="2">
    <source>
        <dbReference type="ARBA" id="ARBA00005074"/>
    </source>
</evidence>
<dbReference type="EMBL" id="VSZI01000001">
    <property type="protein sequence ID" value="TYR19996.1"/>
    <property type="molecule type" value="Genomic_DNA"/>
</dbReference>
<keyword evidence="5 13" id="KW-0808">Transferase</keyword>
<dbReference type="UniPathway" id="UPA00085"/>
<evidence type="ECO:0000256" key="13">
    <source>
        <dbReference type="RuleBase" id="RU003750"/>
    </source>
</evidence>
<keyword evidence="9 14" id="KW-0472">Membrane</keyword>
<evidence type="ECO:0000256" key="14">
    <source>
        <dbReference type="SAM" id="Phobius"/>
    </source>
</evidence>
<dbReference type="Proteomes" id="UP000249451">
    <property type="component" value="Unassembled WGS sequence"/>
</dbReference>
<evidence type="ECO:0000256" key="5">
    <source>
        <dbReference type="ARBA" id="ARBA00022679"/>
    </source>
</evidence>
<dbReference type="InterPro" id="IPR048254">
    <property type="entry name" value="CDP_ALCOHOL_P_TRANSF_CS"/>
</dbReference>
<dbReference type="EMBL" id="QFNY01000058">
    <property type="protein sequence ID" value="PZP01701.1"/>
    <property type="molecule type" value="Genomic_DNA"/>
</dbReference>
<dbReference type="PIRSF" id="PIRSF000847">
    <property type="entry name" value="Phos_ph_gly_syn"/>
    <property type="match status" value="1"/>
</dbReference>
<dbReference type="GO" id="GO:0046474">
    <property type="term" value="P:glycerophospholipid biosynthetic process"/>
    <property type="evidence" value="ECO:0007669"/>
    <property type="project" value="TreeGrafter"/>
</dbReference>
<sequence>METTVERNTQPDTLSAFGRFVRRFNVPNVLTTIRILLIPIFLWAIAGTGAWPDEAAARADRWWALVVFLLLMVTDQLDGYLARKYEVITDFGKLADPIADKLLMLAAFISLNLLGELWWTVTAVIVVRELGITLWRLVLARRGLVVPASKGGKLKTVLQTLAVALYIMPLAGAVAWIGHGVMAVAVAVTVVTGLQYMVDSRKQN</sequence>
<feature type="transmembrane region" description="Helical" evidence="14">
    <location>
        <begin position="29"/>
        <end position="50"/>
    </location>
</feature>
<dbReference type="GO" id="GO:0016020">
    <property type="term" value="C:membrane"/>
    <property type="evidence" value="ECO:0007669"/>
    <property type="project" value="UniProtKB-SubCell"/>
</dbReference>
<evidence type="ECO:0000256" key="8">
    <source>
        <dbReference type="ARBA" id="ARBA00023098"/>
    </source>
</evidence>
<evidence type="ECO:0000256" key="10">
    <source>
        <dbReference type="ARBA" id="ARBA00023209"/>
    </source>
</evidence>
<dbReference type="NCBIfam" id="TIGR00560">
    <property type="entry name" value="pgsA"/>
    <property type="match status" value="1"/>
</dbReference>
<dbReference type="InterPro" id="IPR043130">
    <property type="entry name" value="CDP-OH_PTrfase_TM_dom"/>
</dbReference>
<dbReference type="RefSeq" id="WP_070759031.1">
    <property type="nucleotide sequence ID" value="NZ_CP136640.1"/>
</dbReference>
<keyword evidence="7 14" id="KW-1133">Transmembrane helix</keyword>
<evidence type="ECO:0000313" key="16">
    <source>
        <dbReference type="EMBL" id="TYR19996.1"/>
    </source>
</evidence>
<evidence type="ECO:0000256" key="1">
    <source>
        <dbReference type="ARBA" id="ARBA00004141"/>
    </source>
</evidence>
<dbReference type="InterPro" id="IPR004570">
    <property type="entry name" value="Phosphatidylglycerol_P_synth"/>
</dbReference>
<comment type="subcellular location">
    <subcellularLocation>
        <location evidence="1">Membrane</location>
        <topology evidence="1">Multi-pass membrane protein</topology>
    </subcellularLocation>
</comment>
<reference evidence="15 17" key="1">
    <citation type="submission" date="2017-11" db="EMBL/GenBank/DDBJ databases">
        <title>Infants hospitalized years apart are colonized by the same room-sourced microbial strains.</title>
        <authorList>
            <person name="Brooks B."/>
            <person name="Olm M.R."/>
            <person name="Firek B.A."/>
            <person name="Baker R."/>
            <person name="Thomas B.C."/>
            <person name="Morowitz M.J."/>
            <person name="Banfield J.F."/>
        </authorList>
    </citation>
    <scope>NUCLEOTIDE SEQUENCE [LARGE SCALE GENOMIC DNA]</scope>
    <source>
        <strain evidence="15">S2_012_000_R3_87</strain>
    </source>
</reference>
<evidence type="ECO:0000313" key="17">
    <source>
        <dbReference type="Proteomes" id="UP000249451"/>
    </source>
</evidence>
<evidence type="ECO:0000256" key="7">
    <source>
        <dbReference type="ARBA" id="ARBA00022989"/>
    </source>
</evidence>
<dbReference type="Proteomes" id="UP000324726">
    <property type="component" value="Unassembled WGS sequence"/>
</dbReference>
<dbReference type="PANTHER" id="PTHR14269">
    <property type="entry name" value="CDP-DIACYLGLYCEROL--GLYCEROL-3-PHOSPHATE 3-PHOSPHATIDYLTRANSFERASE-RELATED"/>
    <property type="match status" value="1"/>
</dbReference>
<feature type="transmembrane region" description="Helical" evidence="14">
    <location>
        <begin position="62"/>
        <end position="82"/>
    </location>
</feature>
<evidence type="ECO:0000256" key="4">
    <source>
        <dbReference type="ARBA" id="ARBA00022516"/>
    </source>
</evidence>
<comment type="caution">
    <text evidence="15">The sequence shown here is derived from an EMBL/GenBank/DDBJ whole genome shotgun (WGS) entry which is preliminary data.</text>
</comment>
<evidence type="ECO:0000256" key="3">
    <source>
        <dbReference type="ARBA" id="ARBA00010441"/>
    </source>
</evidence>
<dbReference type="Gene3D" id="1.20.120.1760">
    <property type="match status" value="1"/>
</dbReference>
<evidence type="ECO:0000256" key="9">
    <source>
        <dbReference type="ARBA" id="ARBA00023136"/>
    </source>
</evidence>
<dbReference type="Pfam" id="PF01066">
    <property type="entry name" value="CDP-OH_P_transf"/>
    <property type="match status" value="1"/>
</dbReference>
<dbReference type="PANTHER" id="PTHR14269:SF52">
    <property type="entry name" value="PHOSPHATIDYLGLYCEROPHOSPHATE SYNTHASE-RELATED"/>
    <property type="match status" value="1"/>
</dbReference>
<gene>
    <name evidence="15" type="primary">pgsA</name>
    <name evidence="15" type="ORF">DI609_03555</name>
    <name evidence="16" type="ORF">FYJ87_03110</name>
</gene>
<name>A0A2W5B4V2_9CORY</name>
<comment type="similarity">
    <text evidence="3 13">Belongs to the CDP-alcohol phosphatidyltransferase class-I family.</text>
</comment>
<dbReference type="GO" id="GO:0008444">
    <property type="term" value="F:CDP-diacylglycerol-glycerol-3-phosphate 3-phosphatidyltransferase activity"/>
    <property type="evidence" value="ECO:0007669"/>
    <property type="project" value="UniProtKB-UniRule"/>
</dbReference>
<evidence type="ECO:0000313" key="15">
    <source>
        <dbReference type="EMBL" id="PZP01701.1"/>
    </source>
</evidence>
<dbReference type="InterPro" id="IPR000462">
    <property type="entry name" value="CDP-OH_P_trans"/>
</dbReference>